<keyword evidence="2" id="KW-1185">Reference proteome</keyword>
<reference evidence="1 2" key="1">
    <citation type="submission" date="2020-06" db="EMBL/GenBank/DDBJ databases">
        <title>Genomic analysis of Salicibibacter sp. NKC21-4.</title>
        <authorList>
            <person name="Oh Y.J."/>
        </authorList>
    </citation>
    <scope>NUCLEOTIDE SEQUENCE [LARGE SCALE GENOMIC DNA]</scope>
    <source>
        <strain evidence="1 2">NKC21-4</strain>
    </source>
</reference>
<proteinExistence type="predicted"/>
<dbReference type="EMBL" id="CP054706">
    <property type="protein sequence ID" value="QQK81196.1"/>
    <property type="molecule type" value="Genomic_DNA"/>
</dbReference>
<organism evidence="1 2">
    <name type="scientific">Salicibibacter cibi</name>
    <dbReference type="NCBI Taxonomy" id="2743001"/>
    <lineage>
        <taxon>Bacteria</taxon>
        <taxon>Bacillati</taxon>
        <taxon>Bacillota</taxon>
        <taxon>Bacilli</taxon>
        <taxon>Bacillales</taxon>
        <taxon>Bacillaceae</taxon>
        <taxon>Salicibibacter</taxon>
    </lineage>
</organism>
<dbReference type="KEGG" id="scib:HUG20_15660"/>
<evidence type="ECO:0000313" key="1">
    <source>
        <dbReference type="EMBL" id="QQK81196.1"/>
    </source>
</evidence>
<sequence length="317" mass="37480">MAHLVKLEDYISRYESDIHQYPSQFIRLKRERWKRLHRLWAKANQQVGNGLIVEEDWFAEENKTVLQQALQKLNGIHKKGTRETVKTNTGLDADYEHLIGKSRESLHDFFYYELLQSQLRWASSSSSEVSVADSKYRYDSRLRDILRLLPDNYMIFYYPIFKIQQADIQLDVLLLSPSELYCVTYVEAPANTLFEMSSQRFWREFRSKTEHKRLNPLLSVKRMEDVVRSIFQHKGIDFAVKKAVLMPDALVDDIDFAGNVEMVDHRHYKQWMDKISKHVSPMKKEQFHAAEALLGKCKIRSFLRSKRVVEASVKEEQ</sequence>
<dbReference type="RefSeq" id="WP_200085627.1">
    <property type="nucleotide sequence ID" value="NZ_CP054706.1"/>
</dbReference>
<protein>
    <submittedName>
        <fullName evidence="1">NERD domain-containing protein</fullName>
    </submittedName>
</protein>
<dbReference type="AlphaFoldDB" id="A0A7T6ZCX1"/>
<evidence type="ECO:0000313" key="2">
    <source>
        <dbReference type="Proteomes" id="UP000595349"/>
    </source>
</evidence>
<accession>A0A7T6ZCX1</accession>
<name>A0A7T6ZCX1_9BACI</name>
<dbReference type="Proteomes" id="UP000595349">
    <property type="component" value="Chromosome"/>
</dbReference>
<gene>
    <name evidence="1" type="ORF">HUG20_15660</name>
</gene>